<evidence type="ECO:0000259" key="5">
    <source>
        <dbReference type="Pfam" id="PF12802"/>
    </source>
</evidence>
<dbReference type="InterPro" id="IPR000835">
    <property type="entry name" value="HTH_MarR-typ"/>
</dbReference>
<organism evidence="6 7">
    <name type="scientific">Agromyces albus</name>
    <dbReference type="NCBI Taxonomy" id="205332"/>
    <lineage>
        <taxon>Bacteria</taxon>
        <taxon>Bacillati</taxon>
        <taxon>Actinomycetota</taxon>
        <taxon>Actinomycetes</taxon>
        <taxon>Micrococcales</taxon>
        <taxon>Microbacteriaceae</taxon>
        <taxon>Agromyces</taxon>
    </lineage>
</organism>
<dbReference type="Gene3D" id="1.10.10.10">
    <property type="entry name" value="Winged helix-like DNA-binding domain superfamily/Winged helix DNA-binding domain"/>
    <property type="match status" value="1"/>
</dbReference>
<dbReference type="EMBL" id="SDPN01000015">
    <property type="protein sequence ID" value="RXZ70437.1"/>
    <property type="molecule type" value="Genomic_DNA"/>
</dbReference>
<gene>
    <name evidence="6" type="ORF">ESP51_09755</name>
</gene>
<evidence type="ECO:0000256" key="4">
    <source>
        <dbReference type="SAM" id="MobiDB-lite"/>
    </source>
</evidence>
<dbReference type="SUPFAM" id="SSF46785">
    <property type="entry name" value="Winged helix' DNA-binding domain"/>
    <property type="match status" value="1"/>
</dbReference>
<accession>A0A4Q2KZH2</accession>
<sequence length="176" mass="20484">MAAHDDTATPDRVQETDDRERRRREFAEDFGLYWEQAGSPRMDGRILGYLMIMKEPYISSAELAKVLNASAGSVSMSTRRMVDAGFIKRHVVPGDRNHYFRADDDPWGSFLAGERRYLDRQRELIEHGFDIAGDDETDVRRRLRNGSDYMTWLAQYHRKMLGEWEAYKAERGLGDD</sequence>
<keyword evidence="7" id="KW-1185">Reference proteome</keyword>
<dbReference type="AlphaFoldDB" id="A0A4Q2KZH2"/>
<comment type="caution">
    <text evidence="6">The sequence shown here is derived from an EMBL/GenBank/DDBJ whole genome shotgun (WGS) entry which is preliminary data.</text>
</comment>
<dbReference type="OrthoDB" id="67158at2"/>
<dbReference type="RefSeq" id="WP_129520716.1">
    <property type="nucleotide sequence ID" value="NZ_SDPN01000015.1"/>
</dbReference>
<evidence type="ECO:0000256" key="1">
    <source>
        <dbReference type="ARBA" id="ARBA00023015"/>
    </source>
</evidence>
<dbReference type="InterPro" id="IPR036390">
    <property type="entry name" value="WH_DNA-bd_sf"/>
</dbReference>
<evidence type="ECO:0000313" key="6">
    <source>
        <dbReference type="EMBL" id="RXZ70437.1"/>
    </source>
</evidence>
<feature type="region of interest" description="Disordered" evidence="4">
    <location>
        <begin position="1"/>
        <end position="21"/>
    </location>
</feature>
<reference evidence="6 7" key="1">
    <citation type="submission" date="2019-01" db="EMBL/GenBank/DDBJ databases">
        <title>Agromyces.</title>
        <authorList>
            <person name="Li J."/>
        </authorList>
    </citation>
    <scope>NUCLEOTIDE SEQUENCE [LARGE SCALE GENOMIC DNA]</scope>
    <source>
        <strain evidence="6 7">DSM 15934</strain>
    </source>
</reference>
<proteinExistence type="predicted"/>
<dbReference type="InterPro" id="IPR036388">
    <property type="entry name" value="WH-like_DNA-bd_sf"/>
</dbReference>
<dbReference type="GO" id="GO:0003677">
    <property type="term" value="F:DNA binding"/>
    <property type="evidence" value="ECO:0007669"/>
    <property type="project" value="UniProtKB-KW"/>
</dbReference>
<dbReference type="InterPro" id="IPR052362">
    <property type="entry name" value="HTH-GbsR_regulator"/>
</dbReference>
<keyword evidence="2" id="KW-0238">DNA-binding</keyword>
<evidence type="ECO:0000256" key="2">
    <source>
        <dbReference type="ARBA" id="ARBA00023125"/>
    </source>
</evidence>
<dbReference type="PANTHER" id="PTHR38465:SF2">
    <property type="entry name" value="HTH-TYPE TRANSCRIPTIONAL REGULATOR MMPR5"/>
    <property type="match status" value="1"/>
</dbReference>
<evidence type="ECO:0000313" key="7">
    <source>
        <dbReference type="Proteomes" id="UP000293865"/>
    </source>
</evidence>
<dbReference type="Proteomes" id="UP000293865">
    <property type="component" value="Unassembled WGS sequence"/>
</dbReference>
<feature type="domain" description="HTH marR-type" evidence="5">
    <location>
        <begin position="40"/>
        <end position="96"/>
    </location>
</feature>
<keyword evidence="3" id="KW-0804">Transcription</keyword>
<name>A0A4Q2KZH2_9MICO</name>
<dbReference type="PANTHER" id="PTHR38465">
    <property type="entry name" value="HTH-TYPE TRANSCRIPTIONAL REGULATOR MJ1563-RELATED"/>
    <property type="match status" value="1"/>
</dbReference>
<dbReference type="GO" id="GO:0003700">
    <property type="term" value="F:DNA-binding transcription factor activity"/>
    <property type="evidence" value="ECO:0007669"/>
    <property type="project" value="InterPro"/>
</dbReference>
<keyword evidence="1" id="KW-0805">Transcription regulation</keyword>
<protein>
    <submittedName>
        <fullName evidence="6">Winged helix-turn-helix transcriptional regulator</fullName>
    </submittedName>
</protein>
<dbReference type="Pfam" id="PF12802">
    <property type="entry name" value="MarR_2"/>
    <property type="match status" value="1"/>
</dbReference>
<evidence type="ECO:0000256" key="3">
    <source>
        <dbReference type="ARBA" id="ARBA00023163"/>
    </source>
</evidence>